<dbReference type="PANTHER" id="PTHR33018">
    <property type="entry name" value="OS10G0338966 PROTEIN-RELATED"/>
    <property type="match status" value="1"/>
</dbReference>
<protein>
    <recommendedName>
        <fullName evidence="1">DUF8039 domain-containing protein</fullName>
    </recommendedName>
</protein>
<evidence type="ECO:0000259" key="1">
    <source>
        <dbReference type="Pfam" id="PF26133"/>
    </source>
</evidence>
<proteinExistence type="predicted"/>
<gene>
    <name evidence="2" type="ORF">glysoja_032822</name>
</gene>
<evidence type="ECO:0000313" key="2">
    <source>
        <dbReference type="EMBL" id="KHN26252.1"/>
    </source>
</evidence>
<dbReference type="PANTHER" id="PTHR33018:SF34">
    <property type="entry name" value="OS02G0472350 PROTEIN"/>
    <property type="match status" value="1"/>
</dbReference>
<dbReference type="InterPro" id="IPR058352">
    <property type="entry name" value="DUF8039"/>
</dbReference>
<dbReference type="Pfam" id="PF26133">
    <property type="entry name" value="DUF8039"/>
    <property type="match status" value="1"/>
</dbReference>
<dbReference type="AlphaFoldDB" id="A0A0B2R332"/>
<name>A0A0B2R332_GLYSO</name>
<sequence length="161" mass="17791">MGLYVVGDQFTQLVALGKVYDSASTIHNVPYADDVVRVSVLIVYDGDAQVPFPTSEIQFVRQALGTFVGWPSHLVKPAFDQDSQKRVLKLVGPVEMGNAVDGVDPLGELGKNLYDVYQKPIELSWDGTKFGIPNAKDGFFITHVDVTKIILCDKYLNIFIL</sequence>
<feature type="domain" description="DUF8039" evidence="1">
    <location>
        <begin position="10"/>
        <end position="76"/>
    </location>
</feature>
<accession>A0A0B2R332</accession>
<reference evidence="2" key="1">
    <citation type="submission" date="2014-07" db="EMBL/GenBank/DDBJ databases">
        <title>Identification of a novel salt tolerance gene in wild soybean by whole-genome sequencing.</title>
        <authorList>
            <person name="Lam H.-M."/>
            <person name="Qi X."/>
            <person name="Li M.-W."/>
            <person name="Liu X."/>
            <person name="Xie M."/>
            <person name="Ni M."/>
            <person name="Xu X."/>
        </authorList>
    </citation>
    <scope>NUCLEOTIDE SEQUENCE [LARGE SCALE GENOMIC DNA]</scope>
    <source>
        <tissue evidence="2">Root</tissue>
    </source>
</reference>
<organism evidence="2">
    <name type="scientific">Glycine soja</name>
    <name type="common">Wild soybean</name>
    <dbReference type="NCBI Taxonomy" id="3848"/>
    <lineage>
        <taxon>Eukaryota</taxon>
        <taxon>Viridiplantae</taxon>
        <taxon>Streptophyta</taxon>
        <taxon>Embryophyta</taxon>
        <taxon>Tracheophyta</taxon>
        <taxon>Spermatophyta</taxon>
        <taxon>Magnoliopsida</taxon>
        <taxon>eudicotyledons</taxon>
        <taxon>Gunneridae</taxon>
        <taxon>Pentapetalae</taxon>
        <taxon>rosids</taxon>
        <taxon>fabids</taxon>
        <taxon>Fabales</taxon>
        <taxon>Fabaceae</taxon>
        <taxon>Papilionoideae</taxon>
        <taxon>50 kb inversion clade</taxon>
        <taxon>NPAAA clade</taxon>
        <taxon>indigoferoid/millettioid clade</taxon>
        <taxon>Phaseoleae</taxon>
        <taxon>Glycine</taxon>
        <taxon>Glycine subgen. Soja</taxon>
    </lineage>
</organism>
<dbReference type="EMBL" id="KN653975">
    <property type="protein sequence ID" value="KHN26252.1"/>
    <property type="molecule type" value="Genomic_DNA"/>
</dbReference>
<dbReference type="Proteomes" id="UP000053555">
    <property type="component" value="Unassembled WGS sequence"/>
</dbReference>